<dbReference type="Gene3D" id="1.10.10.60">
    <property type="entry name" value="Homeodomain-like"/>
    <property type="match status" value="2"/>
</dbReference>
<dbReference type="InterPro" id="IPR018060">
    <property type="entry name" value="HTH_AraC"/>
</dbReference>
<dbReference type="AlphaFoldDB" id="A0A1S7BH00"/>
<reference evidence="4" key="1">
    <citation type="journal article" date="2017" name="Sci. Rep.">
        <title>Novel methicillin resistance gene mecD in clinical Macrococcus caseolyticus strains from bovine and canine sources.</title>
        <authorList>
            <person name="Schwendener S."/>
            <person name="Cotting K."/>
            <person name="Perreten V."/>
        </authorList>
    </citation>
    <scope>NUCLEOTIDE SEQUENCE</scope>
    <source>
        <strain evidence="4">IMD0819</strain>
    </source>
</reference>
<keyword evidence="3" id="KW-0804">Transcription</keyword>
<evidence type="ECO:0000256" key="1">
    <source>
        <dbReference type="ARBA" id="ARBA00023015"/>
    </source>
</evidence>
<gene>
    <name evidence="4" type="primary">araC</name>
</gene>
<keyword evidence="1" id="KW-0805">Transcription regulation</keyword>
<dbReference type="GO" id="GO:0003700">
    <property type="term" value="F:DNA-binding transcription factor activity"/>
    <property type="evidence" value="ECO:0007669"/>
    <property type="project" value="InterPro"/>
</dbReference>
<keyword evidence="2" id="KW-0238">DNA-binding</keyword>
<dbReference type="SUPFAM" id="SSF46689">
    <property type="entry name" value="Homeodomain-like"/>
    <property type="match status" value="1"/>
</dbReference>
<dbReference type="InterPro" id="IPR010499">
    <property type="entry name" value="AraC_E-bd"/>
</dbReference>
<dbReference type="PANTHER" id="PTHR47504:SF5">
    <property type="entry name" value="RIGHT ORIGIN-BINDING PROTEIN"/>
    <property type="match status" value="1"/>
</dbReference>
<evidence type="ECO:0000256" key="2">
    <source>
        <dbReference type="ARBA" id="ARBA00023125"/>
    </source>
</evidence>
<evidence type="ECO:0000313" key="4">
    <source>
        <dbReference type="EMBL" id="AQX82873.1"/>
    </source>
</evidence>
<dbReference type="InterPro" id="IPR018062">
    <property type="entry name" value="HTH_AraC-typ_CS"/>
</dbReference>
<dbReference type="PANTHER" id="PTHR47504">
    <property type="entry name" value="RIGHT ORIGIN-BINDING PROTEIN"/>
    <property type="match status" value="1"/>
</dbReference>
<evidence type="ECO:0000256" key="3">
    <source>
        <dbReference type="ARBA" id="ARBA00023163"/>
    </source>
</evidence>
<dbReference type="SMART" id="SM00342">
    <property type="entry name" value="HTH_ARAC"/>
    <property type="match status" value="1"/>
</dbReference>
<dbReference type="Gene3D" id="3.20.80.10">
    <property type="entry name" value="Regulatory factor, effector binding domain"/>
    <property type="match status" value="1"/>
</dbReference>
<dbReference type="InterPro" id="IPR029442">
    <property type="entry name" value="GyrI-like"/>
</dbReference>
<dbReference type="InterPro" id="IPR050959">
    <property type="entry name" value="MarA-like"/>
</dbReference>
<organism evidence="4">
    <name type="scientific">Macrococcoides caseolyticum</name>
    <dbReference type="NCBI Taxonomy" id="69966"/>
    <lineage>
        <taxon>Bacteria</taxon>
        <taxon>Bacillati</taxon>
        <taxon>Bacillota</taxon>
        <taxon>Bacilli</taxon>
        <taxon>Bacillales</taxon>
        <taxon>Staphylococcaceae</taxon>
        <taxon>Macrococcoides</taxon>
    </lineage>
</organism>
<dbReference type="SMART" id="SM00871">
    <property type="entry name" value="AraC_E_bind"/>
    <property type="match status" value="1"/>
</dbReference>
<dbReference type="RefSeq" id="WP_076687967.1">
    <property type="nucleotide sequence ID" value="NZ_CABFNV010000003.1"/>
</dbReference>
<dbReference type="PROSITE" id="PS01124">
    <property type="entry name" value="HTH_ARAC_FAMILY_2"/>
    <property type="match status" value="1"/>
</dbReference>
<protein>
    <submittedName>
        <fullName evidence="4">AraC family transcriptional regulator</fullName>
    </submittedName>
</protein>
<accession>A0A1S7BH00</accession>
<name>A0A1S7BH00_9STAP</name>
<dbReference type="Pfam" id="PF12833">
    <property type="entry name" value="HTH_18"/>
    <property type="match status" value="1"/>
</dbReference>
<dbReference type="GO" id="GO:0043565">
    <property type="term" value="F:sequence-specific DNA binding"/>
    <property type="evidence" value="ECO:0007669"/>
    <property type="project" value="InterPro"/>
</dbReference>
<proteinExistence type="predicted"/>
<dbReference type="SUPFAM" id="SSF55136">
    <property type="entry name" value="Probable bacterial effector-binding domain"/>
    <property type="match status" value="1"/>
</dbReference>
<dbReference type="PROSITE" id="PS00041">
    <property type="entry name" value="HTH_ARAC_FAMILY_1"/>
    <property type="match status" value="1"/>
</dbReference>
<dbReference type="InterPro" id="IPR009057">
    <property type="entry name" value="Homeodomain-like_sf"/>
</dbReference>
<dbReference type="EMBL" id="KY013611">
    <property type="protein sequence ID" value="AQX82873.1"/>
    <property type="molecule type" value="Genomic_DNA"/>
</dbReference>
<dbReference type="Pfam" id="PF06445">
    <property type="entry name" value="GyrI-like"/>
    <property type="match status" value="1"/>
</dbReference>
<dbReference type="InterPro" id="IPR011256">
    <property type="entry name" value="Reg_factor_effector_dom_sf"/>
</dbReference>
<sequence>MVIIKSFNDTIRYIENVLDEEIDEAEITRLSTYSYAMFSRLFSILTNMTLTEYIRLRKLSKAAIEIRTSDIKIIDAAIKYGYGSSDAFTHAFKLFHGVTPNDVRRGLAYKVISPIQLSLSVRGGKDMEVTIQRKKSIYICGVLLENIDAEQCSNAWLELYKRYSHKELSHFGNGKSYGVCLITNEANKLNYMASYDIRKSEIHKKMNLDFMEIEETEYAIIKLKGKVPECIQEGWKYAMEVFFPEEGYRHSGKPDLEVYFEGDMKKENYSMELWIPVEKEK</sequence>